<organism evidence="1 2">
    <name type="scientific">Desulfonema magnum</name>
    <dbReference type="NCBI Taxonomy" id="45655"/>
    <lineage>
        <taxon>Bacteria</taxon>
        <taxon>Pseudomonadati</taxon>
        <taxon>Thermodesulfobacteriota</taxon>
        <taxon>Desulfobacteria</taxon>
        <taxon>Desulfobacterales</taxon>
        <taxon>Desulfococcaceae</taxon>
        <taxon>Desulfonema</taxon>
    </lineage>
</organism>
<dbReference type="Proteomes" id="UP000663722">
    <property type="component" value="Chromosome"/>
</dbReference>
<dbReference type="EMBL" id="CP061800">
    <property type="protein sequence ID" value="QTA90030.1"/>
    <property type="molecule type" value="Genomic_DNA"/>
</dbReference>
<gene>
    <name evidence="1" type="ORF">dnm_060900</name>
</gene>
<evidence type="ECO:0000313" key="1">
    <source>
        <dbReference type="EMBL" id="QTA90030.1"/>
    </source>
</evidence>
<proteinExistence type="predicted"/>
<protein>
    <submittedName>
        <fullName evidence="1">Uncharacterized protein</fullName>
    </submittedName>
</protein>
<name>A0A975GQL5_9BACT</name>
<dbReference type="AlphaFoldDB" id="A0A975GQL5"/>
<keyword evidence="2" id="KW-1185">Reference proteome</keyword>
<reference evidence="1" key="1">
    <citation type="journal article" date="2021" name="Microb. Physiol.">
        <title>Proteogenomic Insights into the Physiology of Marine, Sulfate-Reducing, Filamentous Desulfonema limicola and Desulfonema magnum.</title>
        <authorList>
            <person name="Schnaars V."/>
            <person name="Wohlbrand L."/>
            <person name="Scheve S."/>
            <person name="Hinrichs C."/>
            <person name="Reinhardt R."/>
            <person name="Rabus R."/>
        </authorList>
    </citation>
    <scope>NUCLEOTIDE SEQUENCE</scope>
    <source>
        <strain evidence="1">4be13</strain>
    </source>
</reference>
<sequence>MIVILVPKTSPGNIIHGIKPLKETLLIAEEFIPITSKKE</sequence>
<accession>A0A975GQL5</accession>
<evidence type="ECO:0000313" key="2">
    <source>
        <dbReference type="Proteomes" id="UP000663722"/>
    </source>
</evidence>
<dbReference type="KEGG" id="dmm:dnm_060900"/>